<comment type="cofactor">
    <cofactor evidence="1">
        <name>FAD</name>
        <dbReference type="ChEBI" id="CHEBI:57692"/>
    </cofactor>
</comment>
<dbReference type="OrthoDB" id="2431938at2759"/>
<evidence type="ECO:0000256" key="2">
    <source>
        <dbReference type="ARBA" id="ARBA00007992"/>
    </source>
</evidence>
<evidence type="ECO:0000259" key="7">
    <source>
        <dbReference type="Pfam" id="PF01494"/>
    </source>
</evidence>
<dbReference type="STRING" id="1399860.A0A2C5YIT3"/>
<keyword evidence="4" id="KW-0274">FAD</keyword>
<evidence type="ECO:0000313" key="9">
    <source>
        <dbReference type="Proteomes" id="UP000226192"/>
    </source>
</evidence>
<evidence type="ECO:0000256" key="1">
    <source>
        <dbReference type="ARBA" id="ARBA00001974"/>
    </source>
</evidence>
<proteinExistence type="inferred from homology"/>
<organism evidence="8 9">
    <name type="scientific">Ophiocordyceps australis</name>
    <dbReference type="NCBI Taxonomy" id="1399860"/>
    <lineage>
        <taxon>Eukaryota</taxon>
        <taxon>Fungi</taxon>
        <taxon>Dikarya</taxon>
        <taxon>Ascomycota</taxon>
        <taxon>Pezizomycotina</taxon>
        <taxon>Sordariomycetes</taxon>
        <taxon>Hypocreomycetidae</taxon>
        <taxon>Hypocreales</taxon>
        <taxon>Ophiocordycipitaceae</taxon>
        <taxon>Ophiocordyceps</taxon>
    </lineage>
</organism>
<evidence type="ECO:0000256" key="3">
    <source>
        <dbReference type="ARBA" id="ARBA00022630"/>
    </source>
</evidence>
<dbReference type="AlphaFoldDB" id="A0A2C5YIT3"/>
<name>A0A2C5YIT3_9HYPO</name>
<dbReference type="PANTHER" id="PTHR47356:SF2">
    <property type="entry name" value="FAD-BINDING DOMAIN-CONTAINING PROTEIN-RELATED"/>
    <property type="match status" value="1"/>
</dbReference>
<accession>A0A2C5YIT3</accession>
<dbReference type="Proteomes" id="UP000226192">
    <property type="component" value="Unassembled WGS sequence"/>
</dbReference>
<dbReference type="EMBL" id="NJET01000002">
    <property type="protein sequence ID" value="PHH67212.1"/>
    <property type="molecule type" value="Genomic_DNA"/>
</dbReference>
<evidence type="ECO:0000256" key="5">
    <source>
        <dbReference type="ARBA" id="ARBA00023002"/>
    </source>
</evidence>
<dbReference type="SUPFAM" id="SSF51905">
    <property type="entry name" value="FAD/NAD(P)-binding domain"/>
    <property type="match status" value="1"/>
</dbReference>
<gene>
    <name evidence="8" type="ORF">CDD81_2981</name>
</gene>
<keyword evidence="3" id="KW-0285">Flavoprotein</keyword>
<dbReference type="InterPro" id="IPR002938">
    <property type="entry name" value="FAD-bd"/>
</dbReference>
<dbReference type="InterPro" id="IPR036188">
    <property type="entry name" value="FAD/NAD-bd_sf"/>
</dbReference>
<evidence type="ECO:0000256" key="6">
    <source>
        <dbReference type="ARBA" id="ARBA00023033"/>
    </source>
</evidence>
<dbReference type="InterPro" id="IPR050562">
    <property type="entry name" value="FAD_mOase_fung"/>
</dbReference>
<dbReference type="Pfam" id="PF01494">
    <property type="entry name" value="FAD_binding_3"/>
    <property type="match status" value="1"/>
</dbReference>
<dbReference type="Gene3D" id="3.50.50.60">
    <property type="entry name" value="FAD/NAD(P)-binding domain"/>
    <property type="match status" value="1"/>
</dbReference>
<comment type="similarity">
    <text evidence="2">Belongs to the paxM FAD-dependent monooxygenase family.</text>
</comment>
<feature type="domain" description="FAD-binding" evidence="7">
    <location>
        <begin position="6"/>
        <end position="83"/>
    </location>
</feature>
<keyword evidence="5" id="KW-0560">Oxidoreductase</keyword>
<reference evidence="8 9" key="1">
    <citation type="submission" date="2017-06" db="EMBL/GenBank/DDBJ databases">
        <title>Ant-infecting Ophiocordyceps genomes reveal a high diversity of potential behavioral manipulation genes and a possible major role for enterotoxins.</title>
        <authorList>
            <person name="De Bekker C."/>
            <person name="Evans H.C."/>
            <person name="Brachmann A."/>
            <person name="Hughes D.P."/>
        </authorList>
    </citation>
    <scope>NUCLEOTIDE SEQUENCE [LARGE SCALE GENOMIC DNA]</scope>
    <source>
        <strain evidence="8 9">Map64</strain>
    </source>
</reference>
<dbReference type="GO" id="GO:0071949">
    <property type="term" value="F:FAD binding"/>
    <property type="evidence" value="ECO:0007669"/>
    <property type="project" value="InterPro"/>
</dbReference>
<comment type="caution">
    <text evidence="8">The sequence shown here is derived from an EMBL/GenBank/DDBJ whole genome shotgun (WGS) entry which is preliminary data.</text>
</comment>
<sequence>MMKQFTVAVVGGGIAGLALANLLEKLGIHYLVFEAYPRITSQSGTSIGWHPHGLRILDSLGLCDQVMAAAAPVSTMTFRTSNGTLLYSHRILEHIEQRCC</sequence>
<keyword evidence="6" id="KW-0503">Monooxygenase</keyword>
<dbReference type="GO" id="GO:0004497">
    <property type="term" value="F:monooxygenase activity"/>
    <property type="evidence" value="ECO:0007669"/>
    <property type="project" value="UniProtKB-KW"/>
</dbReference>
<keyword evidence="9" id="KW-1185">Reference proteome</keyword>
<dbReference type="PANTHER" id="PTHR47356">
    <property type="entry name" value="FAD-DEPENDENT MONOOXYGENASE ASQG-RELATED"/>
    <property type="match status" value="1"/>
</dbReference>
<evidence type="ECO:0000313" key="8">
    <source>
        <dbReference type="EMBL" id="PHH67212.1"/>
    </source>
</evidence>
<evidence type="ECO:0000256" key="4">
    <source>
        <dbReference type="ARBA" id="ARBA00022827"/>
    </source>
</evidence>
<protein>
    <recommendedName>
        <fullName evidence="7">FAD-binding domain-containing protein</fullName>
    </recommendedName>
</protein>